<feature type="domain" description="HTH tetR-type" evidence="3">
    <location>
        <begin position="6"/>
        <end position="66"/>
    </location>
</feature>
<evidence type="ECO:0000259" key="3">
    <source>
        <dbReference type="PROSITE" id="PS50977"/>
    </source>
</evidence>
<evidence type="ECO:0000256" key="2">
    <source>
        <dbReference type="PROSITE-ProRule" id="PRU00335"/>
    </source>
</evidence>
<protein>
    <submittedName>
        <fullName evidence="4">TetR family transcriptional regulator</fullName>
    </submittedName>
</protein>
<dbReference type="SUPFAM" id="SSF46689">
    <property type="entry name" value="Homeodomain-like"/>
    <property type="match status" value="1"/>
</dbReference>
<keyword evidence="5" id="KW-1185">Reference proteome</keyword>
<dbReference type="EMBL" id="CP063169">
    <property type="protein sequence ID" value="QOR70035.1"/>
    <property type="molecule type" value="Genomic_DNA"/>
</dbReference>
<dbReference type="GO" id="GO:0003677">
    <property type="term" value="F:DNA binding"/>
    <property type="evidence" value="ECO:0007669"/>
    <property type="project" value="UniProtKB-UniRule"/>
</dbReference>
<name>A0A7M1SRD0_9MICO</name>
<dbReference type="InterPro" id="IPR009057">
    <property type="entry name" value="Homeodomain-like_sf"/>
</dbReference>
<dbReference type="AlphaFoldDB" id="A0A7M1SRD0"/>
<dbReference type="Proteomes" id="UP000593758">
    <property type="component" value="Chromosome"/>
</dbReference>
<dbReference type="RefSeq" id="WP_193496728.1">
    <property type="nucleotide sequence ID" value="NZ_CP063169.1"/>
</dbReference>
<proteinExistence type="predicted"/>
<reference evidence="4 5" key="1">
    <citation type="submission" date="2020-10" db="EMBL/GenBank/DDBJ databases">
        <title>Haloactinobacterium sp. RN3S43, a bacterium isolated from saline soil.</title>
        <authorList>
            <person name="Sun J.-Q."/>
        </authorList>
    </citation>
    <scope>NUCLEOTIDE SEQUENCE [LARGE SCALE GENOMIC DNA]</scope>
    <source>
        <strain evidence="4 5">RN3S43</strain>
    </source>
</reference>
<dbReference type="Pfam" id="PF17940">
    <property type="entry name" value="TetR_C_31"/>
    <property type="match status" value="1"/>
</dbReference>
<sequence length="182" mass="18569">MHAKGRQRHGQLVQAAAGLLLDQGPGALTHRAVATRAGCSLSATTYYFASLTDLATAAGTEVVGRWADQAEAVAASMDEHAGRQERIAAAVEALLPAAERVRGHYEHLAGAGRSTAVAAAYADGRSRVDAAIARIVEPLGLDPPIAVAIVDGAAVSALSEGCDPAALARDLLAAVCRPRESA</sequence>
<dbReference type="InterPro" id="IPR041583">
    <property type="entry name" value="TetR_C_31"/>
</dbReference>
<evidence type="ECO:0000256" key="1">
    <source>
        <dbReference type="ARBA" id="ARBA00023125"/>
    </source>
</evidence>
<evidence type="ECO:0000313" key="5">
    <source>
        <dbReference type="Proteomes" id="UP000593758"/>
    </source>
</evidence>
<dbReference type="InterPro" id="IPR001647">
    <property type="entry name" value="HTH_TetR"/>
</dbReference>
<dbReference type="PROSITE" id="PS50977">
    <property type="entry name" value="HTH_TETR_2"/>
    <property type="match status" value="1"/>
</dbReference>
<dbReference type="Gene3D" id="1.10.357.10">
    <property type="entry name" value="Tetracycline Repressor, domain 2"/>
    <property type="match status" value="1"/>
</dbReference>
<evidence type="ECO:0000313" key="4">
    <source>
        <dbReference type="EMBL" id="QOR70035.1"/>
    </source>
</evidence>
<keyword evidence="1 2" id="KW-0238">DNA-binding</keyword>
<gene>
    <name evidence="4" type="ORF">IM660_15560</name>
</gene>
<organism evidence="4 5">
    <name type="scientific">Ruania alkalisoli</name>
    <dbReference type="NCBI Taxonomy" id="2779775"/>
    <lineage>
        <taxon>Bacteria</taxon>
        <taxon>Bacillati</taxon>
        <taxon>Actinomycetota</taxon>
        <taxon>Actinomycetes</taxon>
        <taxon>Micrococcales</taxon>
        <taxon>Ruaniaceae</taxon>
        <taxon>Ruania</taxon>
    </lineage>
</organism>
<accession>A0A7M1SRD0</accession>
<feature type="DNA-binding region" description="H-T-H motif" evidence="2">
    <location>
        <begin position="29"/>
        <end position="48"/>
    </location>
</feature>
<dbReference type="KEGG" id="halt:IM660_15560"/>